<evidence type="ECO:0000313" key="12">
    <source>
        <dbReference type="Proteomes" id="UP000230069"/>
    </source>
</evidence>
<keyword evidence="4 8" id="KW-0479">Metal-binding</keyword>
<sequence length="452" mass="51244">QLPLTFTLVIFLFIVVKQFRSGVLNKKAINIPPGPWKLPVIGHLHHLLGHLPHHTLKDLAKKHGPLMFLQLGEVSSITASTPRVAKEILKVNDLIFADRATQFSGKITTYGGIGLILSPYGGHWRQLRKICILELLSAKKVQSFLSIRDEEVANLVETISSTVGSPVNLTQKIFSLTNEITCRAAFGEKCKEKETFMTLMKELVKLFNGFEIVDLFPSFKFLHMITDLIDVLLRLEEDNELEFPIENNCIKALILEIFIAGSDTSSVVLEWAFSEIVKHPRIMEKAQSEVRQVLHGKTKVGQSDINELKYLKLIIKETLRLHPPAPLLTPRESRERCEINGYEIPKGTKVIVNAWALGRDAENFKPERFEGRSVDYKGTNYEYIPFGAGKRICPGMSFGVANIELPLAQLLYHFDWKLPNGVKSEDLEMTEIYRGTVGRKYNLYLTPTLYFP</sequence>
<dbReference type="FunFam" id="1.10.630.10:FF:000126">
    <property type="entry name" value="Predicted protein"/>
    <property type="match status" value="1"/>
</dbReference>
<keyword evidence="7 9" id="KW-0503">Monooxygenase</keyword>
<accession>A0A2G5DIN1</accession>
<evidence type="ECO:0000256" key="9">
    <source>
        <dbReference type="RuleBase" id="RU000461"/>
    </source>
</evidence>
<feature type="binding site" description="axial binding residue" evidence="8">
    <location>
        <position position="393"/>
    </location>
    <ligand>
        <name>heme</name>
        <dbReference type="ChEBI" id="CHEBI:30413"/>
    </ligand>
    <ligandPart>
        <name>Fe</name>
        <dbReference type="ChEBI" id="CHEBI:18248"/>
    </ligandPart>
</feature>
<dbReference type="Gene3D" id="1.10.630.10">
    <property type="entry name" value="Cytochrome P450"/>
    <property type="match status" value="1"/>
</dbReference>
<dbReference type="PRINTS" id="PR00385">
    <property type="entry name" value="P450"/>
</dbReference>
<gene>
    <name evidence="11" type="ORF">AQUCO_01900015v1</name>
</gene>
<dbReference type="AlphaFoldDB" id="A0A2G5DIN1"/>
<dbReference type="InParanoid" id="A0A2G5DIN1"/>
<evidence type="ECO:0000256" key="2">
    <source>
        <dbReference type="ARBA" id="ARBA00010617"/>
    </source>
</evidence>
<dbReference type="GO" id="GO:0044550">
    <property type="term" value="P:secondary metabolite biosynthetic process"/>
    <property type="evidence" value="ECO:0007669"/>
    <property type="project" value="UniProtKB-ARBA"/>
</dbReference>
<feature type="non-terminal residue" evidence="11">
    <location>
        <position position="1"/>
    </location>
</feature>
<dbReference type="STRING" id="218851.A0A2G5DIN1"/>
<evidence type="ECO:0000256" key="8">
    <source>
        <dbReference type="PIRSR" id="PIRSR602401-1"/>
    </source>
</evidence>
<dbReference type="GO" id="GO:0004497">
    <property type="term" value="F:monooxygenase activity"/>
    <property type="evidence" value="ECO:0007669"/>
    <property type="project" value="UniProtKB-KW"/>
</dbReference>
<comment type="similarity">
    <text evidence="2 9">Belongs to the cytochrome P450 family.</text>
</comment>
<evidence type="ECO:0000256" key="5">
    <source>
        <dbReference type="ARBA" id="ARBA00023002"/>
    </source>
</evidence>
<dbReference type="CDD" id="cd11072">
    <property type="entry name" value="CYP71-like"/>
    <property type="match status" value="1"/>
</dbReference>
<dbReference type="OrthoDB" id="1055148at2759"/>
<dbReference type="Proteomes" id="UP000230069">
    <property type="component" value="Unassembled WGS sequence"/>
</dbReference>
<dbReference type="InterPro" id="IPR017972">
    <property type="entry name" value="Cyt_P450_CS"/>
</dbReference>
<organism evidence="11 12">
    <name type="scientific">Aquilegia coerulea</name>
    <name type="common">Rocky mountain columbine</name>
    <dbReference type="NCBI Taxonomy" id="218851"/>
    <lineage>
        <taxon>Eukaryota</taxon>
        <taxon>Viridiplantae</taxon>
        <taxon>Streptophyta</taxon>
        <taxon>Embryophyta</taxon>
        <taxon>Tracheophyta</taxon>
        <taxon>Spermatophyta</taxon>
        <taxon>Magnoliopsida</taxon>
        <taxon>Ranunculales</taxon>
        <taxon>Ranunculaceae</taxon>
        <taxon>Thalictroideae</taxon>
        <taxon>Aquilegia</taxon>
    </lineage>
</organism>
<reference evidence="11 12" key="1">
    <citation type="submission" date="2017-09" db="EMBL/GenBank/DDBJ databases">
        <title>WGS assembly of Aquilegia coerulea Goldsmith.</title>
        <authorList>
            <person name="Hodges S."/>
            <person name="Kramer E."/>
            <person name="Nordborg M."/>
            <person name="Tomkins J."/>
            <person name="Borevitz J."/>
            <person name="Derieg N."/>
            <person name="Yan J."/>
            <person name="Mihaltcheva S."/>
            <person name="Hayes R.D."/>
            <person name="Rokhsar D."/>
        </authorList>
    </citation>
    <scope>NUCLEOTIDE SEQUENCE [LARGE SCALE GENOMIC DNA]</scope>
    <source>
        <strain evidence="12">cv. Goldsmith</strain>
    </source>
</reference>
<feature type="signal peptide" evidence="10">
    <location>
        <begin position="1"/>
        <end position="18"/>
    </location>
</feature>
<dbReference type="EMBL" id="KZ305036">
    <property type="protein sequence ID" value="PIA43346.1"/>
    <property type="molecule type" value="Genomic_DNA"/>
</dbReference>
<evidence type="ECO:0000313" key="11">
    <source>
        <dbReference type="EMBL" id="PIA43346.1"/>
    </source>
</evidence>
<evidence type="ECO:0000256" key="1">
    <source>
        <dbReference type="ARBA" id="ARBA00001971"/>
    </source>
</evidence>
<dbReference type="PRINTS" id="PR00463">
    <property type="entry name" value="EP450I"/>
</dbReference>
<comment type="cofactor">
    <cofactor evidence="1 8">
        <name>heme</name>
        <dbReference type="ChEBI" id="CHEBI:30413"/>
    </cofactor>
</comment>
<keyword evidence="12" id="KW-1185">Reference proteome</keyword>
<evidence type="ECO:0000256" key="4">
    <source>
        <dbReference type="ARBA" id="ARBA00022723"/>
    </source>
</evidence>
<keyword evidence="10" id="KW-0732">Signal</keyword>
<dbReference type="InterPro" id="IPR001128">
    <property type="entry name" value="Cyt_P450"/>
</dbReference>
<evidence type="ECO:0000256" key="3">
    <source>
        <dbReference type="ARBA" id="ARBA00022617"/>
    </source>
</evidence>
<dbReference type="PANTHER" id="PTHR47955:SF8">
    <property type="entry name" value="CYTOCHROME P450 71D11-LIKE"/>
    <property type="match status" value="1"/>
</dbReference>
<dbReference type="GO" id="GO:0020037">
    <property type="term" value="F:heme binding"/>
    <property type="evidence" value="ECO:0007669"/>
    <property type="project" value="InterPro"/>
</dbReference>
<dbReference type="SUPFAM" id="SSF48264">
    <property type="entry name" value="Cytochrome P450"/>
    <property type="match status" value="1"/>
</dbReference>
<keyword evidence="5 9" id="KW-0560">Oxidoreductase</keyword>
<keyword evidence="6 8" id="KW-0408">Iron</keyword>
<dbReference type="PROSITE" id="PS00086">
    <property type="entry name" value="CYTOCHROME_P450"/>
    <property type="match status" value="1"/>
</dbReference>
<name>A0A2G5DIN1_AQUCA</name>
<evidence type="ECO:0000256" key="7">
    <source>
        <dbReference type="ARBA" id="ARBA00023033"/>
    </source>
</evidence>
<dbReference type="InterPro" id="IPR002401">
    <property type="entry name" value="Cyt_P450_E_grp-I"/>
</dbReference>
<feature type="chain" id="PRO_5013599496" description="Cytochrome P450" evidence="10">
    <location>
        <begin position="19"/>
        <end position="452"/>
    </location>
</feature>
<dbReference type="InterPro" id="IPR036396">
    <property type="entry name" value="Cyt_P450_sf"/>
</dbReference>
<dbReference type="Pfam" id="PF00067">
    <property type="entry name" value="p450"/>
    <property type="match status" value="2"/>
</dbReference>
<evidence type="ECO:0000256" key="10">
    <source>
        <dbReference type="SAM" id="SignalP"/>
    </source>
</evidence>
<protein>
    <recommendedName>
        <fullName evidence="13">Cytochrome P450</fullName>
    </recommendedName>
</protein>
<keyword evidence="3 8" id="KW-0349">Heme</keyword>
<proteinExistence type="inferred from homology"/>
<dbReference type="GO" id="GO:0016705">
    <property type="term" value="F:oxidoreductase activity, acting on paired donors, with incorporation or reduction of molecular oxygen"/>
    <property type="evidence" value="ECO:0007669"/>
    <property type="project" value="InterPro"/>
</dbReference>
<evidence type="ECO:0008006" key="13">
    <source>
        <dbReference type="Google" id="ProtNLM"/>
    </source>
</evidence>
<dbReference type="GO" id="GO:0005506">
    <property type="term" value="F:iron ion binding"/>
    <property type="evidence" value="ECO:0007669"/>
    <property type="project" value="InterPro"/>
</dbReference>
<dbReference type="PANTHER" id="PTHR47955">
    <property type="entry name" value="CYTOCHROME P450 FAMILY 71 PROTEIN"/>
    <property type="match status" value="1"/>
</dbReference>
<evidence type="ECO:0000256" key="6">
    <source>
        <dbReference type="ARBA" id="ARBA00023004"/>
    </source>
</evidence>